<dbReference type="EMBL" id="KU292536">
    <property type="protein sequence ID" value="ALT55136.1"/>
    <property type="molecule type" value="Genomic_RNA"/>
</dbReference>
<feature type="region of interest" description="Interaction with host IRF3" evidence="12">
    <location>
        <begin position="327"/>
        <end position="498"/>
    </location>
</feature>
<reference evidence="13 14" key="1">
    <citation type="journal article" date="2016" name="Arch. Virol.">
        <title>Complete genotyping of unusual species A rotavirus G12P[11] and G10P[14] isolates and evidence of frequent in vivo reassortment among the rotaviruses detected in children with diarrhea in Kolkata, India, during 2014.</title>
        <authorList>
            <person name="Mandal P."/>
            <person name="Mullick S."/>
            <person name="Nayak M.K."/>
            <person name="Mukherjee A."/>
            <person name="Ganguly N."/>
            <person name="Niyogi P."/>
            <person name="Panda S."/>
            <person name="Chawla-Sarkar M."/>
        </authorList>
    </citation>
    <scope>NUCLEOTIDE SEQUENCE [LARGE SCALE GENOMIC DNA]</scope>
    <source>
        <strain evidence="13 14">RVA/Human-wt/IND/MCS-KOL-29/2014/G10P[14]</strain>
    </source>
</reference>
<evidence type="ECO:0000256" key="8">
    <source>
        <dbReference type="ARBA" id="ARBA00023111"/>
    </source>
</evidence>
<dbReference type="GO" id="GO:0044163">
    <property type="term" value="C:host cytoskeleton"/>
    <property type="evidence" value="ECO:0007669"/>
    <property type="project" value="UniProtKB-SubCell"/>
</dbReference>
<evidence type="ECO:0000256" key="6">
    <source>
        <dbReference type="ARBA" id="ARBA00022884"/>
    </source>
</evidence>
<dbReference type="GO" id="GO:0039557">
    <property type="term" value="P:symbiont-mediated suppression of host cytoplasmic pattern recognition receptor signaling pathway via inhibition of IRF7 activity"/>
    <property type="evidence" value="ECO:0007669"/>
    <property type="project" value="UniProtKB-UniRule"/>
</dbReference>
<dbReference type="GO" id="GO:0030430">
    <property type="term" value="C:host cell cytoplasm"/>
    <property type="evidence" value="ECO:0007669"/>
    <property type="project" value="UniProtKB-UniRule"/>
</dbReference>
<comment type="similarity">
    <text evidence="12">Belongs to the rotavirus NSP1 family.</text>
</comment>
<protein>
    <recommendedName>
        <fullName evidence="12">Non-structural protein 1</fullName>
        <shortName evidence="12">NSP1</shortName>
    </recommendedName>
    <alternativeName>
        <fullName evidence="12">NCVP2</fullName>
    </alternativeName>
    <alternativeName>
        <fullName evidence="12">Non-structural RNA-binding protein 53</fullName>
        <shortName evidence="12">NS53</shortName>
    </alternativeName>
</protein>
<evidence type="ECO:0000256" key="9">
    <source>
        <dbReference type="ARBA" id="ARBA00023200"/>
    </source>
</evidence>
<keyword evidence="5 12" id="KW-1093">Inhibition of host IRF7 by virus</keyword>
<sequence>MKSLVEAMATFKDACYHYKRMNKLNGSILKLGANDEWRPAPITKFKGWCLDCCQYTNLTYCRGCALYHECQWCRQYNRCFLDEEPHLLSMRTFKNDVIREDVENLLNMYDTLFPIHAKIVNKFINNVKQRKLRNEYLLEWYNHLLLPLTLQALAIKLENSTFYIFGYYDCLEQEDQTPFYFVNLISNFDRLLLNDRHFNRMTYLPPILQQDYALSYFSKSRFVNKPNRELERSDFADNLLEDRHSPASLMQVTRNCIAENLGDKNWSTACTQGINAKNYWELINSAHTEHIRVSQSCKLDSESKLIILARLAKTNYSLSNRETWALNGHECEWSQISSCDKIWADLGINRIYNNGLNFIRALSKSNGMAGHCPSQGGNYKYVSKWSLIWEEEPWTDSINKLFRGSEPVDISGVECGPDGQEINWEVRGLILQCMNGNIPRILNLSDIRLILSSLIYDWFDIRYMRETPMITSTTNELRKLNKKNELIDEYDLELSDVE</sequence>
<keyword evidence="7 12" id="KW-1092">Inhibition of host IRF3 by virus</keyword>
<keyword evidence="11 12" id="KW-0899">Viral immunoevasion</keyword>
<evidence type="ECO:0000256" key="10">
    <source>
        <dbReference type="ARBA" id="ARBA00023258"/>
    </source>
</evidence>
<name>A0A1C7A6F2_9REOV</name>
<comment type="subcellular location">
    <subcellularLocation>
        <location evidence="12">Host cytoplasm</location>
        <location evidence="12">Host cytoskeleton</location>
    </subcellularLocation>
</comment>
<dbReference type="GO" id="GO:0046872">
    <property type="term" value="F:metal ion binding"/>
    <property type="evidence" value="ECO:0007669"/>
    <property type="project" value="UniProtKB-UniRule"/>
</dbReference>
<keyword evidence="6 12" id="KW-0694">RNA-binding</keyword>
<dbReference type="GO" id="GO:0003723">
    <property type="term" value="F:RNA binding"/>
    <property type="evidence" value="ECO:0007669"/>
    <property type="project" value="UniProtKB-UniRule"/>
</dbReference>
<evidence type="ECO:0000256" key="12">
    <source>
        <dbReference type="HAMAP-Rule" id="MF_04088"/>
    </source>
</evidence>
<keyword evidence="9 12" id="KW-1035">Host cytoplasm</keyword>
<comment type="subunit">
    <text evidence="12">Interacts (via C-terminus) with host IRF3; this interaction leads to IRF3 degradation. Interacts with host IRF7; this interaction leads to IRF7 degradation. Interacts with host CUL1 and CUL3.</text>
</comment>
<keyword evidence="10 12" id="KW-0922">Interferon antiviral system evasion</keyword>
<evidence type="ECO:0000256" key="11">
    <source>
        <dbReference type="ARBA" id="ARBA00023280"/>
    </source>
</evidence>
<evidence type="ECO:0000256" key="4">
    <source>
        <dbReference type="ARBA" id="ARBA00022723"/>
    </source>
</evidence>
<keyword evidence="1 12" id="KW-1113">Inhibition of host RLR pathway by virus</keyword>
<evidence type="ECO:0000256" key="1">
    <source>
        <dbReference type="ARBA" id="ARBA00022482"/>
    </source>
</evidence>
<feature type="region of interest" description="Zinc-binding domain" evidence="12">
    <location>
        <begin position="49"/>
        <end position="86"/>
    </location>
</feature>
<keyword evidence="4 12" id="KW-0479">Metal-binding</keyword>
<organism evidence="13 14">
    <name type="scientific">Rotavirus A</name>
    <dbReference type="NCBI Taxonomy" id="28875"/>
    <lineage>
        <taxon>Viruses</taxon>
        <taxon>Riboviria</taxon>
        <taxon>Orthornavirae</taxon>
        <taxon>Duplornaviricota</taxon>
        <taxon>Resentoviricetes</taxon>
        <taxon>Reovirales</taxon>
        <taxon>Sedoreoviridae</taxon>
        <taxon>Rotavirus</taxon>
        <taxon>Rotavirus alphagastroenteritidis</taxon>
    </lineage>
</organism>
<dbReference type="InterPro" id="IPR002148">
    <property type="entry name" value="Rotavirus_NSP1"/>
</dbReference>
<dbReference type="Pfam" id="PF00981">
    <property type="entry name" value="Rota_NS53"/>
    <property type="match status" value="1"/>
</dbReference>
<dbReference type="GO" id="GO:0039548">
    <property type="term" value="P:symbiont-mediated suppression of host cytoplasmic pattern recognition receptor signaling pathway via inhibition of IRF3 activity"/>
    <property type="evidence" value="ECO:0007669"/>
    <property type="project" value="UniProtKB-UniRule"/>
</dbReference>
<evidence type="ECO:0000256" key="3">
    <source>
        <dbReference type="ARBA" id="ARBA00022632"/>
    </source>
</evidence>
<evidence type="ECO:0000313" key="13">
    <source>
        <dbReference type="EMBL" id="ALT55136.1"/>
    </source>
</evidence>
<evidence type="ECO:0000256" key="7">
    <source>
        <dbReference type="ARBA" id="ARBA00022931"/>
    </source>
</evidence>
<feature type="region of interest" description="RNA-binding" evidence="12">
    <location>
        <begin position="8"/>
        <end position="88"/>
    </location>
</feature>
<keyword evidence="8 12" id="KW-1037">Host cytoskeleton</keyword>
<comment type="function">
    <text evidence="12">Plays a role in the inhibition of host innate immunity by inducing the degradation of key host factors required to activate interferon production such as IRF3, IRF5 or IRF7. Associates with components of cullin RING ligases (CRLs) including CUL1 or CUL3, which are essential multisubunit ubiquitination complexes, to modulate their activities.</text>
</comment>
<dbReference type="HAMAP" id="MF_04088">
    <property type="entry name" value="ROTA_NSP1"/>
    <property type="match status" value="1"/>
</dbReference>
<keyword evidence="2 12" id="KW-0945">Host-virus interaction</keyword>
<accession>A0A1C7A6F2</accession>
<comment type="caution">
    <text evidence="12">Lacks conserved residue(s) required for the propagation of feature annotation.</text>
</comment>
<dbReference type="Proteomes" id="UP000221151">
    <property type="component" value="Genome"/>
</dbReference>
<comment type="domain">
    <text evidence="12">The integrity of the zinc-binding domain in NSP1 is important for degradation of host IRF3.</text>
</comment>
<evidence type="ECO:0000256" key="2">
    <source>
        <dbReference type="ARBA" id="ARBA00022581"/>
    </source>
</evidence>
<proteinExistence type="inferred from homology"/>
<keyword evidence="3 12" id="KW-1090">Inhibition of host innate immune response by virus</keyword>
<evidence type="ECO:0000256" key="5">
    <source>
        <dbReference type="ARBA" id="ARBA00022811"/>
    </source>
</evidence>
<evidence type="ECO:0000313" key="14">
    <source>
        <dbReference type="Proteomes" id="UP000221151"/>
    </source>
</evidence>